<keyword evidence="2" id="KW-1185">Reference proteome</keyword>
<name>A0A2P5A3Y8_PARAD</name>
<protein>
    <submittedName>
        <fullName evidence="1">Uncharacterized protein</fullName>
    </submittedName>
</protein>
<sequence>VVDERRDSHSTSIFEVCWQVFVAQLFPLRTFSQVLDERCDSHSTSIFEVCWQVFVA</sequence>
<feature type="non-terminal residue" evidence="1">
    <location>
        <position position="1"/>
    </location>
</feature>
<organism evidence="1 2">
    <name type="scientific">Parasponia andersonii</name>
    <name type="common">Sponia andersonii</name>
    <dbReference type="NCBI Taxonomy" id="3476"/>
    <lineage>
        <taxon>Eukaryota</taxon>
        <taxon>Viridiplantae</taxon>
        <taxon>Streptophyta</taxon>
        <taxon>Embryophyta</taxon>
        <taxon>Tracheophyta</taxon>
        <taxon>Spermatophyta</taxon>
        <taxon>Magnoliopsida</taxon>
        <taxon>eudicotyledons</taxon>
        <taxon>Gunneridae</taxon>
        <taxon>Pentapetalae</taxon>
        <taxon>rosids</taxon>
        <taxon>fabids</taxon>
        <taxon>Rosales</taxon>
        <taxon>Cannabaceae</taxon>
        <taxon>Parasponia</taxon>
    </lineage>
</organism>
<proteinExistence type="predicted"/>
<dbReference type="AlphaFoldDB" id="A0A2P5A3Y8"/>
<dbReference type="Proteomes" id="UP000237105">
    <property type="component" value="Unassembled WGS sequence"/>
</dbReference>
<reference evidence="2" key="1">
    <citation type="submission" date="2016-06" db="EMBL/GenBank/DDBJ databases">
        <title>Parallel loss of symbiosis genes in relatives of nitrogen-fixing non-legume Parasponia.</title>
        <authorList>
            <person name="Van Velzen R."/>
            <person name="Holmer R."/>
            <person name="Bu F."/>
            <person name="Rutten L."/>
            <person name="Van Zeijl A."/>
            <person name="Liu W."/>
            <person name="Santuari L."/>
            <person name="Cao Q."/>
            <person name="Sharma T."/>
            <person name="Shen D."/>
            <person name="Roswanjaya Y."/>
            <person name="Wardhani T."/>
            <person name="Kalhor M.S."/>
            <person name="Jansen J."/>
            <person name="Van den Hoogen J."/>
            <person name="Gungor B."/>
            <person name="Hartog M."/>
            <person name="Hontelez J."/>
            <person name="Verver J."/>
            <person name="Yang W.-C."/>
            <person name="Schijlen E."/>
            <person name="Repin R."/>
            <person name="Schilthuizen M."/>
            <person name="Schranz E."/>
            <person name="Heidstra R."/>
            <person name="Miyata K."/>
            <person name="Fedorova E."/>
            <person name="Kohlen W."/>
            <person name="Bisseling T."/>
            <person name="Smit S."/>
            <person name="Geurts R."/>
        </authorList>
    </citation>
    <scope>NUCLEOTIDE SEQUENCE [LARGE SCALE GENOMIC DNA]</scope>
    <source>
        <strain evidence="2">cv. WU1-14</strain>
    </source>
</reference>
<gene>
    <name evidence="1" type="ORF">PanWU01x14_371200</name>
</gene>
<dbReference type="EMBL" id="JXTB01001196">
    <property type="protein sequence ID" value="PON31261.1"/>
    <property type="molecule type" value="Genomic_DNA"/>
</dbReference>
<comment type="caution">
    <text evidence="1">The sequence shown here is derived from an EMBL/GenBank/DDBJ whole genome shotgun (WGS) entry which is preliminary data.</text>
</comment>
<evidence type="ECO:0000313" key="1">
    <source>
        <dbReference type="EMBL" id="PON31261.1"/>
    </source>
</evidence>
<accession>A0A2P5A3Y8</accession>
<evidence type="ECO:0000313" key="2">
    <source>
        <dbReference type="Proteomes" id="UP000237105"/>
    </source>
</evidence>